<dbReference type="Gene3D" id="1.10.10.2830">
    <property type="match status" value="1"/>
</dbReference>
<keyword evidence="2" id="KW-0159">Chromosome partition</keyword>
<accession>A0A1H4ZTI0</accession>
<dbReference type="Proteomes" id="UP000198982">
    <property type="component" value="Unassembled WGS sequence"/>
</dbReference>
<evidence type="ECO:0000259" key="3">
    <source>
        <dbReference type="SMART" id="SM00470"/>
    </source>
</evidence>
<dbReference type="GO" id="GO:0005694">
    <property type="term" value="C:chromosome"/>
    <property type="evidence" value="ECO:0007669"/>
    <property type="project" value="TreeGrafter"/>
</dbReference>
<organism evidence="4 5">
    <name type="scientific">Pseudomonas saponiphila</name>
    <dbReference type="NCBI Taxonomy" id="556534"/>
    <lineage>
        <taxon>Bacteria</taxon>
        <taxon>Pseudomonadati</taxon>
        <taxon>Pseudomonadota</taxon>
        <taxon>Gammaproteobacteria</taxon>
        <taxon>Pseudomonadales</taxon>
        <taxon>Pseudomonadaceae</taxon>
        <taxon>Pseudomonas</taxon>
    </lineage>
</organism>
<evidence type="ECO:0000313" key="4">
    <source>
        <dbReference type="EMBL" id="SED32771.1"/>
    </source>
</evidence>
<dbReference type="InterPro" id="IPR001387">
    <property type="entry name" value="Cro/C1-type_HTH"/>
</dbReference>
<comment type="similarity">
    <text evidence="1">Belongs to the ParB family.</text>
</comment>
<evidence type="ECO:0000256" key="2">
    <source>
        <dbReference type="ARBA" id="ARBA00022829"/>
    </source>
</evidence>
<proteinExistence type="inferred from homology"/>
<dbReference type="PANTHER" id="PTHR33375:SF1">
    <property type="entry name" value="CHROMOSOME-PARTITIONING PROTEIN PARB-RELATED"/>
    <property type="match status" value="1"/>
</dbReference>
<protein>
    <submittedName>
        <fullName evidence="4">Chromosome partitioning protein, ParB family</fullName>
    </submittedName>
</protein>
<evidence type="ECO:0000256" key="1">
    <source>
        <dbReference type="ARBA" id="ARBA00006295"/>
    </source>
</evidence>
<dbReference type="InterPro" id="IPR050336">
    <property type="entry name" value="Chromosome_partition/occlusion"/>
</dbReference>
<dbReference type="GO" id="GO:0003677">
    <property type="term" value="F:DNA binding"/>
    <property type="evidence" value="ECO:0007669"/>
    <property type="project" value="InterPro"/>
</dbReference>
<dbReference type="NCBIfam" id="TIGR00180">
    <property type="entry name" value="parB_part"/>
    <property type="match status" value="1"/>
</dbReference>
<dbReference type="InterPro" id="IPR004437">
    <property type="entry name" value="ParB/RepB/Spo0J"/>
</dbReference>
<dbReference type="SUPFAM" id="SSF110849">
    <property type="entry name" value="ParB/Sulfiredoxin"/>
    <property type="match status" value="1"/>
</dbReference>
<dbReference type="SMART" id="SM00470">
    <property type="entry name" value="ParB"/>
    <property type="match status" value="1"/>
</dbReference>
<dbReference type="Pfam" id="PF17762">
    <property type="entry name" value="HTH_ParB"/>
    <property type="match status" value="1"/>
</dbReference>
<sequence length="285" mass="31879">MYPSDDDHKHLASIKTFGIGEVPLTFRRIDVDQLHRGPWQFRRDFSDASINEIASSLLKAGTNITPLIVTPRLAGGWSIVCGERRWRGAQKAQLHELNCLVANYTEEQASFVSIVDNIQREQFNPIEEANALKAWEEKGLTHDEIAESIGKSRGYVSNYIRLVGLDIQVRDHLISGKLSASHGRLLCSVESNMVQRQLASAAVRGQWSYKRLQQKINEVLNKPKPVADLGSGDPDVDRLARIISEHTGYTCIIKKTPSGWQAGFAMTNNEQFAGLLERMGIDVEL</sequence>
<dbReference type="Pfam" id="PF02195">
    <property type="entry name" value="ParB_N"/>
    <property type="match status" value="1"/>
</dbReference>
<dbReference type="GO" id="GO:0007059">
    <property type="term" value="P:chromosome segregation"/>
    <property type="evidence" value="ECO:0007669"/>
    <property type="project" value="UniProtKB-KW"/>
</dbReference>
<dbReference type="InterPro" id="IPR041468">
    <property type="entry name" value="HTH_ParB/Spo0J"/>
</dbReference>
<dbReference type="EMBL" id="FNTJ01000003">
    <property type="protein sequence ID" value="SED32771.1"/>
    <property type="molecule type" value="Genomic_DNA"/>
</dbReference>
<dbReference type="PANTHER" id="PTHR33375">
    <property type="entry name" value="CHROMOSOME-PARTITIONING PROTEIN PARB-RELATED"/>
    <property type="match status" value="1"/>
</dbReference>
<dbReference type="RefSeq" id="WP_208605345.1">
    <property type="nucleotide sequence ID" value="NZ_FNTJ01000003.1"/>
</dbReference>
<gene>
    <name evidence="4" type="ORF">SAMN05216178_6799</name>
</gene>
<dbReference type="Gene3D" id="3.90.1530.30">
    <property type="match status" value="1"/>
</dbReference>
<dbReference type="InterPro" id="IPR036086">
    <property type="entry name" value="ParB/Sulfiredoxin_sf"/>
</dbReference>
<feature type="domain" description="ParB-like N-terminal" evidence="3">
    <location>
        <begin position="27"/>
        <end position="118"/>
    </location>
</feature>
<dbReference type="CDD" id="cd00093">
    <property type="entry name" value="HTH_XRE"/>
    <property type="match status" value="1"/>
</dbReference>
<dbReference type="SUPFAM" id="SSF109709">
    <property type="entry name" value="KorB DNA-binding domain-like"/>
    <property type="match status" value="1"/>
</dbReference>
<dbReference type="GO" id="GO:0045881">
    <property type="term" value="P:positive regulation of sporulation resulting in formation of a cellular spore"/>
    <property type="evidence" value="ECO:0007669"/>
    <property type="project" value="TreeGrafter"/>
</dbReference>
<evidence type="ECO:0000313" key="5">
    <source>
        <dbReference type="Proteomes" id="UP000198982"/>
    </source>
</evidence>
<keyword evidence="5" id="KW-1185">Reference proteome</keyword>
<dbReference type="InterPro" id="IPR003115">
    <property type="entry name" value="ParB_N"/>
</dbReference>
<dbReference type="FunFam" id="1.10.10.2830:FF:000001">
    <property type="entry name" value="Chromosome partitioning protein ParB"/>
    <property type="match status" value="1"/>
</dbReference>
<name>A0A1H4ZTI0_9PSED</name>
<dbReference type="AlphaFoldDB" id="A0A1H4ZTI0"/>
<reference evidence="5" key="1">
    <citation type="submission" date="2016-10" db="EMBL/GenBank/DDBJ databases">
        <authorList>
            <person name="Varghese N."/>
            <person name="Submissions S."/>
        </authorList>
    </citation>
    <scope>NUCLEOTIDE SEQUENCE [LARGE SCALE GENOMIC DNA]</scope>
    <source>
        <strain evidence="5">DSM 9751</strain>
    </source>
</reference>